<dbReference type="Pfam" id="PF00248">
    <property type="entry name" value="Aldo_ket_red"/>
    <property type="match status" value="1"/>
</dbReference>
<keyword evidence="1" id="KW-0560">Oxidoreductase</keyword>
<dbReference type="GO" id="GO:0005737">
    <property type="term" value="C:cytoplasm"/>
    <property type="evidence" value="ECO:0007669"/>
    <property type="project" value="TreeGrafter"/>
</dbReference>
<proteinExistence type="predicted"/>
<dbReference type="STRING" id="247633.GP2143_05865"/>
<organism evidence="3 4">
    <name type="scientific">marine gamma proteobacterium HTCC2143</name>
    <dbReference type="NCBI Taxonomy" id="247633"/>
    <lineage>
        <taxon>Bacteria</taxon>
        <taxon>Pseudomonadati</taxon>
        <taxon>Pseudomonadota</taxon>
        <taxon>Gammaproteobacteria</taxon>
        <taxon>Cellvibrionales</taxon>
        <taxon>Spongiibacteraceae</taxon>
        <taxon>BD1-7 clade</taxon>
    </lineage>
</organism>
<sequence>MTVQKRTIGAFDVHPVGLGCMSLSHAYGPAQDHADAVAFLRRAVDIGYDFLDTATIYGMGNNEKLIGEALNGRRHEFVLASKCVLDFKDGKRRIDGHPDAIRDACEASLKRLQTDVIDLYYMHMPDPNVPLEDSIGALADLVRQGKIRMIGLSEMSADMLRRAHAVHPIAAMQSEYSLMTRNPEIAVIETCRELGVTFVPFSPVGRGYLADKPLDPNGYHKGDLRRSFPRFTDPHFSANLPLLDKVRRHAKHLSCTVAQLALAWTLAQDKNAVPIPGTTNSQHLEDNFNAAAVDIPADMLVQLNTEFAADAVSGARYSAAAQATVTTERFAFED</sequence>
<evidence type="ECO:0000256" key="1">
    <source>
        <dbReference type="ARBA" id="ARBA00023002"/>
    </source>
</evidence>
<dbReference type="PANTHER" id="PTHR43625">
    <property type="entry name" value="AFLATOXIN B1 ALDEHYDE REDUCTASE"/>
    <property type="match status" value="1"/>
</dbReference>
<dbReference type="Gene3D" id="3.20.20.100">
    <property type="entry name" value="NADP-dependent oxidoreductase domain"/>
    <property type="match status" value="1"/>
</dbReference>
<evidence type="ECO:0000313" key="4">
    <source>
        <dbReference type="Proteomes" id="UP000004931"/>
    </source>
</evidence>
<feature type="domain" description="NADP-dependent oxidoreductase" evidence="2">
    <location>
        <begin position="16"/>
        <end position="301"/>
    </location>
</feature>
<dbReference type="EMBL" id="AAVT01000002">
    <property type="protein sequence ID" value="EAW31953.1"/>
    <property type="molecule type" value="Genomic_DNA"/>
</dbReference>
<dbReference type="GO" id="GO:0016491">
    <property type="term" value="F:oxidoreductase activity"/>
    <property type="evidence" value="ECO:0007669"/>
    <property type="project" value="UniProtKB-KW"/>
</dbReference>
<dbReference type="CDD" id="cd19076">
    <property type="entry name" value="AKR_AKR13A_13D"/>
    <property type="match status" value="1"/>
</dbReference>
<dbReference type="InterPro" id="IPR036812">
    <property type="entry name" value="NAD(P)_OxRdtase_dom_sf"/>
</dbReference>
<name>A0YBM3_9GAMM</name>
<gene>
    <name evidence="3" type="ORF">GP2143_05865</name>
</gene>
<accession>A0YBM3</accession>
<dbReference type="PRINTS" id="PR00069">
    <property type="entry name" value="ALDKETRDTASE"/>
</dbReference>
<dbReference type="InterPro" id="IPR023210">
    <property type="entry name" value="NADP_OxRdtase_dom"/>
</dbReference>
<dbReference type="InterPro" id="IPR050791">
    <property type="entry name" value="Aldo-Keto_reductase"/>
</dbReference>
<reference evidence="3 4" key="1">
    <citation type="journal article" date="2010" name="J. Bacteriol.">
        <title>Genome sequence of the oligotrophic marine Gammaproteobacterium HTCC2143, isolated from the Oregon Coast.</title>
        <authorList>
            <person name="Oh H.M."/>
            <person name="Kang I."/>
            <person name="Ferriera S."/>
            <person name="Giovannoni S.J."/>
            <person name="Cho J.C."/>
        </authorList>
    </citation>
    <scope>NUCLEOTIDE SEQUENCE [LARGE SCALE GENOMIC DNA]</scope>
    <source>
        <strain evidence="3 4">HTCC2143</strain>
    </source>
</reference>
<comment type="caution">
    <text evidence="3">The sequence shown here is derived from an EMBL/GenBank/DDBJ whole genome shotgun (WGS) entry which is preliminary data.</text>
</comment>
<protein>
    <submittedName>
        <fullName evidence="3">Predicted oxidoreductase</fullName>
    </submittedName>
</protein>
<dbReference type="SUPFAM" id="SSF51430">
    <property type="entry name" value="NAD(P)-linked oxidoreductase"/>
    <property type="match status" value="1"/>
</dbReference>
<dbReference type="Proteomes" id="UP000004931">
    <property type="component" value="Unassembled WGS sequence"/>
</dbReference>
<dbReference type="AlphaFoldDB" id="A0YBM3"/>
<dbReference type="PANTHER" id="PTHR43625:SF40">
    <property type="entry name" value="ALDO-KETO REDUCTASE YAKC [NADP(+)]"/>
    <property type="match status" value="1"/>
</dbReference>
<dbReference type="InterPro" id="IPR020471">
    <property type="entry name" value="AKR"/>
</dbReference>
<dbReference type="OrthoDB" id="9772407at2"/>
<evidence type="ECO:0000313" key="3">
    <source>
        <dbReference type="EMBL" id="EAW31953.1"/>
    </source>
</evidence>
<evidence type="ECO:0000259" key="2">
    <source>
        <dbReference type="Pfam" id="PF00248"/>
    </source>
</evidence>
<keyword evidence="4" id="KW-1185">Reference proteome</keyword>
<dbReference type="eggNOG" id="COG0667">
    <property type="taxonomic scope" value="Bacteria"/>
</dbReference>